<sequence length="159" mass="18945">MCTLLDSVYYKLRKEEIEKASTRFKRIKTDTILQNLSKLCWKFNIQYEIIIKTRDILVIRLTSERETVVLKYHNCCMVSKKEIDIFMSEIDKREAHRGIYITTGNFETKERQSFKNLFSKKDIILEDCLSFIKGQLGLRGKTMQSFKTSRLNLLKYLPR</sequence>
<accession>A0ABS1TCU2</accession>
<evidence type="ECO:0000313" key="2">
    <source>
        <dbReference type="Proteomes" id="UP000632377"/>
    </source>
</evidence>
<organism evidence="1 2">
    <name type="scientific">Clostridium rhizosphaerae</name>
    <dbReference type="NCBI Taxonomy" id="2803861"/>
    <lineage>
        <taxon>Bacteria</taxon>
        <taxon>Bacillati</taxon>
        <taxon>Bacillota</taxon>
        <taxon>Clostridia</taxon>
        <taxon>Eubacteriales</taxon>
        <taxon>Clostridiaceae</taxon>
        <taxon>Clostridium</taxon>
    </lineage>
</organism>
<proteinExistence type="predicted"/>
<dbReference type="EMBL" id="JAESWC010000012">
    <property type="protein sequence ID" value="MBL4937171.1"/>
    <property type="molecule type" value="Genomic_DNA"/>
</dbReference>
<comment type="caution">
    <text evidence="1">The sequence shown here is derived from an EMBL/GenBank/DDBJ whole genome shotgun (WGS) entry which is preliminary data.</text>
</comment>
<dbReference type="Proteomes" id="UP000632377">
    <property type="component" value="Unassembled WGS sequence"/>
</dbReference>
<evidence type="ECO:0000313" key="1">
    <source>
        <dbReference type="EMBL" id="MBL4937171.1"/>
    </source>
</evidence>
<evidence type="ECO:0008006" key="3">
    <source>
        <dbReference type="Google" id="ProtNLM"/>
    </source>
</evidence>
<gene>
    <name evidence="1" type="ORF">JK636_15695</name>
</gene>
<keyword evidence="2" id="KW-1185">Reference proteome</keyword>
<protein>
    <recommendedName>
        <fullName evidence="3">Restriction endonuclease type IV Mrr domain-containing protein</fullName>
    </recommendedName>
</protein>
<reference evidence="1 2" key="1">
    <citation type="submission" date="2021-01" db="EMBL/GenBank/DDBJ databases">
        <title>Genome public.</title>
        <authorList>
            <person name="Liu C."/>
            <person name="Sun Q."/>
        </authorList>
    </citation>
    <scope>NUCLEOTIDE SEQUENCE [LARGE SCALE GENOMIC DNA]</scope>
    <source>
        <strain evidence="1 2">YIM B02515</strain>
    </source>
</reference>
<name>A0ABS1TCU2_9CLOT</name>
<dbReference type="RefSeq" id="WP_202749924.1">
    <property type="nucleotide sequence ID" value="NZ_JAESWC010000012.1"/>
</dbReference>